<reference evidence="5 6" key="1">
    <citation type="journal article" date="2014" name="Genome Biol. Evol.">
        <title>The genome of the myxosporean Thelohanellus kitauei shows adaptations to nutrient acquisition within its fish host.</title>
        <authorList>
            <person name="Yang Y."/>
            <person name="Xiong J."/>
            <person name="Zhou Z."/>
            <person name="Huo F."/>
            <person name="Miao W."/>
            <person name="Ran C."/>
            <person name="Liu Y."/>
            <person name="Zhang J."/>
            <person name="Feng J."/>
            <person name="Wang M."/>
            <person name="Wang M."/>
            <person name="Wang L."/>
            <person name="Yao B."/>
        </authorList>
    </citation>
    <scope>NUCLEOTIDE SEQUENCE [LARGE SCALE GENOMIC DNA]</scope>
    <source>
        <strain evidence="5">Wuqing</strain>
    </source>
</reference>
<sequence>MICHNIWIDQHKTCLIMVGLPGRGKSFISKQLKRYLDWVGFSCQIFNSGEYRRKRVQEEMDQSFFNPKNLECFLIRENINEMLVHEIIEWLDRDEKIAIYDATNVTVQRRAKIHHKFSQHNVKCLFIESICNDPTILSHTVNVVKIKSPDYVEKDSNFARKDFTERVEHYKGIYTTINNTGEENQYSYIKIIDGGIQYESRNLKWNHSKILRVLMNQKMDKTTIYICRNGQTEFSLSEKIGGNAELTGDGHIFSEKLQSFFKETDDQNFVVFTSVLNRAMMTAHKLPFKKVSTPLLNEINAGLCDSMNTCEIRHKYPHVCTNRKMDKFNYRYPNGEVTRPFTFVLLRYLLPIRIIVVGIRTMQERDRG</sequence>
<protein>
    <submittedName>
        <fullName evidence="5">6-phosphofructo-2-kinase/fructose-2, 6-bisphosphatase 3</fullName>
    </submittedName>
</protein>
<keyword evidence="5" id="KW-0418">Kinase</keyword>
<dbReference type="GO" id="GO:0005829">
    <property type="term" value="C:cytosol"/>
    <property type="evidence" value="ECO:0007669"/>
    <property type="project" value="TreeGrafter"/>
</dbReference>
<dbReference type="GO" id="GO:0003873">
    <property type="term" value="F:6-phosphofructo-2-kinase activity"/>
    <property type="evidence" value="ECO:0007669"/>
    <property type="project" value="InterPro"/>
</dbReference>
<dbReference type="InterPro" id="IPR013078">
    <property type="entry name" value="His_Pase_superF_clade-1"/>
</dbReference>
<dbReference type="GO" id="GO:0006000">
    <property type="term" value="P:fructose metabolic process"/>
    <property type="evidence" value="ECO:0007669"/>
    <property type="project" value="InterPro"/>
</dbReference>
<dbReference type="InterPro" id="IPR013079">
    <property type="entry name" value="6Phosfructo_kin"/>
</dbReference>
<evidence type="ECO:0000313" key="5">
    <source>
        <dbReference type="EMBL" id="KII67874.1"/>
    </source>
</evidence>
<dbReference type="SUPFAM" id="SSF53254">
    <property type="entry name" value="Phosphoglycerate mutase-like"/>
    <property type="match status" value="1"/>
</dbReference>
<dbReference type="InterPro" id="IPR003094">
    <property type="entry name" value="6Pfruct_kin"/>
</dbReference>
<dbReference type="SUPFAM" id="SSF52540">
    <property type="entry name" value="P-loop containing nucleoside triphosphate hydrolases"/>
    <property type="match status" value="1"/>
</dbReference>
<keyword evidence="3" id="KW-0067">ATP-binding</keyword>
<evidence type="ECO:0000256" key="2">
    <source>
        <dbReference type="ARBA" id="ARBA00022741"/>
    </source>
</evidence>
<organism evidence="5 6">
    <name type="scientific">Thelohanellus kitauei</name>
    <name type="common">Myxosporean</name>
    <dbReference type="NCBI Taxonomy" id="669202"/>
    <lineage>
        <taxon>Eukaryota</taxon>
        <taxon>Metazoa</taxon>
        <taxon>Cnidaria</taxon>
        <taxon>Myxozoa</taxon>
        <taxon>Myxosporea</taxon>
        <taxon>Bivalvulida</taxon>
        <taxon>Platysporina</taxon>
        <taxon>Myxobolidae</taxon>
        <taxon>Thelohanellus</taxon>
    </lineage>
</organism>
<dbReference type="PIRSF" id="PIRSF000709">
    <property type="entry name" value="6PFK_2-Ptase"/>
    <property type="match status" value="1"/>
</dbReference>
<dbReference type="GO" id="GO:0006003">
    <property type="term" value="P:fructose 2,6-bisphosphate metabolic process"/>
    <property type="evidence" value="ECO:0007669"/>
    <property type="project" value="InterPro"/>
</dbReference>
<dbReference type="Gene3D" id="3.40.50.300">
    <property type="entry name" value="P-loop containing nucleotide triphosphate hydrolases"/>
    <property type="match status" value="1"/>
</dbReference>
<dbReference type="Proteomes" id="UP000031668">
    <property type="component" value="Unassembled WGS sequence"/>
</dbReference>
<comment type="caution">
    <text evidence="5">The sequence shown here is derived from an EMBL/GenBank/DDBJ whole genome shotgun (WGS) entry which is preliminary data.</text>
</comment>
<evidence type="ECO:0000259" key="4">
    <source>
        <dbReference type="Pfam" id="PF01591"/>
    </source>
</evidence>
<dbReference type="AlphaFoldDB" id="A0A0C2IR01"/>
<dbReference type="PANTHER" id="PTHR10606">
    <property type="entry name" value="6-PHOSPHOFRUCTO-2-KINASE/FRUCTOSE-2,6-BISPHOSPHATASE"/>
    <property type="match status" value="1"/>
</dbReference>
<evidence type="ECO:0000313" key="6">
    <source>
        <dbReference type="Proteomes" id="UP000031668"/>
    </source>
</evidence>
<accession>A0A0C2IR01</accession>
<dbReference type="CDD" id="cd07067">
    <property type="entry name" value="HP_PGM_like"/>
    <property type="match status" value="1"/>
</dbReference>
<dbReference type="InterPro" id="IPR027417">
    <property type="entry name" value="P-loop_NTPase"/>
</dbReference>
<dbReference type="OrthoDB" id="267323at2759"/>
<gene>
    <name evidence="5" type="ORF">RF11_12557</name>
</gene>
<keyword evidence="2" id="KW-0547">Nucleotide-binding</keyword>
<comment type="similarity">
    <text evidence="1">In the C-terminal section; belongs to the phosphoglycerate mutase family.</text>
</comment>
<proteinExistence type="inferred from homology"/>
<keyword evidence="6" id="KW-1185">Reference proteome</keyword>
<dbReference type="Gene3D" id="3.40.50.1240">
    <property type="entry name" value="Phosphoglycerate mutase-like"/>
    <property type="match status" value="1"/>
</dbReference>
<evidence type="ECO:0000256" key="1">
    <source>
        <dbReference type="ARBA" id="ARBA00008408"/>
    </source>
</evidence>
<dbReference type="OMA" id="RCMYAYF"/>
<feature type="domain" description="6-phosphofructo-2-kinase" evidence="4">
    <location>
        <begin position="10"/>
        <end position="219"/>
    </location>
</feature>
<dbReference type="EMBL" id="JWZT01003054">
    <property type="protein sequence ID" value="KII67874.1"/>
    <property type="molecule type" value="Genomic_DNA"/>
</dbReference>
<dbReference type="GO" id="GO:0005524">
    <property type="term" value="F:ATP binding"/>
    <property type="evidence" value="ECO:0007669"/>
    <property type="project" value="UniProtKB-KW"/>
</dbReference>
<dbReference type="Pfam" id="PF01591">
    <property type="entry name" value="6PF2K"/>
    <property type="match status" value="1"/>
</dbReference>
<dbReference type="Pfam" id="PF00300">
    <property type="entry name" value="His_Phos_1"/>
    <property type="match status" value="1"/>
</dbReference>
<dbReference type="InterPro" id="IPR029033">
    <property type="entry name" value="His_PPase_superfam"/>
</dbReference>
<dbReference type="FunFam" id="3.40.50.300:FF:000644">
    <property type="entry name" value="GpmB, Fructose-2,6-bisphosphatase"/>
    <property type="match status" value="1"/>
</dbReference>
<dbReference type="PRINTS" id="PR00991">
    <property type="entry name" value="6PFRUCTKNASE"/>
</dbReference>
<name>A0A0C2IR01_THEKT</name>
<keyword evidence="5" id="KW-0808">Transferase</keyword>
<evidence type="ECO:0000256" key="3">
    <source>
        <dbReference type="ARBA" id="ARBA00022840"/>
    </source>
</evidence>